<sequence length="414" mass="43507">MGNYPSKSKPKSKHRSQAHPERGHQDHGREAGHGLDRSPPRSERFASVSSTESAASAASVTSLAGGSLGSSDSAASLSSRHRRHLTLAFVPVSAHAQSTEKPSLSANNNKLSFVDPSFCLDAAVSLHFKFARASTSPVPITYLGAFDDLTDNLPPFPHSPASVSPPVAATGESACSASQLWFTFHDHSGILSTARTLVDSQGTPICHYHNADVYRGAPPNMHARCLQVTATTTQRGGKISLVARPTDLTAGNHAFMLTLQAKERDDVKYIRASPLTDFASSIAQSTTATGHSRTRKRALSASSAASASPPSLSPIPSSPPPMLAVLSQSKRNSTSPKLAAKGARRGDPIVARIRRQLLPAPESAVARAKNIAYVVDVAPGVDVAAIAVVCMYVYAAEAKGRAKRSQSSVGQLVV</sequence>
<dbReference type="EMBL" id="MCFL01000006">
    <property type="protein sequence ID" value="ORZ39215.1"/>
    <property type="molecule type" value="Genomic_DNA"/>
</dbReference>
<name>A0A1Y2HX68_9FUNG</name>
<feature type="compositionally biased region" description="Basic and acidic residues" evidence="1">
    <location>
        <begin position="18"/>
        <end position="44"/>
    </location>
</feature>
<dbReference type="AlphaFoldDB" id="A0A1Y2HX68"/>
<keyword evidence="3" id="KW-1185">Reference proteome</keyword>
<gene>
    <name evidence="2" type="ORF">BCR44DRAFT_41218</name>
</gene>
<evidence type="ECO:0000313" key="3">
    <source>
        <dbReference type="Proteomes" id="UP000193411"/>
    </source>
</evidence>
<reference evidence="2 3" key="1">
    <citation type="submission" date="2016-07" db="EMBL/GenBank/DDBJ databases">
        <title>Pervasive Adenine N6-methylation of Active Genes in Fungi.</title>
        <authorList>
            <consortium name="DOE Joint Genome Institute"/>
            <person name="Mondo S.J."/>
            <person name="Dannebaum R.O."/>
            <person name="Kuo R.C."/>
            <person name="Labutti K."/>
            <person name="Haridas S."/>
            <person name="Kuo A."/>
            <person name="Salamov A."/>
            <person name="Ahrendt S.R."/>
            <person name="Lipzen A."/>
            <person name="Sullivan W."/>
            <person name="Andreopoulos W.B."/>
            <person name="Clum A."/>
            <person name="Lindquist E."/>
            <person name="Daum C."/>
            <person name="Ramamoorthy G.K."/>
            <person name="Gryganskyi A."/>
            <person name="Culley D."/>
            <person name="Magnuson J.K."/>
            <person name="James T.Y."/>
            <person name="O'Malley M.A."/>
            <person name="Stajich J.E."/>
            <person name="Spatafora J.W."/>
            <person name="Visel A."/>
            <person name="Grigoriev I.V."/>
        </authorList>
    </citation>
    <scope>NUCLEOTIDE SEQUENCE [LARGE SCALE GENOMIC DNA]</scope>
    <source>
        <strain evidence="2 3">PL171</strain>
    </source>
</reference>
<feature type="compositionally biased region" description="Basic residues" evidence="1">
    <location>
        <begin position="8"/>
        <end position="17"/>
    </location>
</feature>
<accession>A0A1Y2HX68</accession>
<comment type="caution">
    <text evidence="2">The sequence shown here is derived from an EMBL/GenBank/DDBJ whole genome shotgun (WGS) entry which is preliminary data.</text>
</comment>
<evidence type="ECO:0000256" key="1">
    <source>
        <dbReference type="SAM" id="MobiDB-lite"/>
    </source>
</evidence>
<evidence type="ECO:0000313" key="2">
    <source>
        <dbReference type="EMBL" id="ORZ39215.1"/>
    </source>
</evidence>
<feature type="region of interest" description="Disordered" evidence="1">
    <location>
        <begin position="1"/>
        <end position="51"/>
    </location>
</feature>
<dbReference type="Proteomes" id="UP000193411">
    <property type="component" value="Unassembled WGS sequence"/>
</dbReference>
<feature type="compositionally biased region" description="Low complexity" evidence="1">
    <location>
        <begin position="299"/>
        <end position="310"/>
    </location>
</feature>
<feature type="compositionally biased region" description="Polar residues" evidence="1">
    <location>
        <begin position="326"/>
        <end position="336"/>
    </location>
</feature>
<feature type="region of interest" description="Disordered" evidence="1">
    <location>
        <begin position="283"/>
        <end position="344"/>
    </location>
</feature>
<feature type="compositionally biased region" description="Pro residues" evidence="1">
    <location>
        <begin position="311"/>
        <end position="322"/>
    </location>
</feature>
<protein>
    <submittedName>
        <fullName evidence="2">Uncharacterized protein</fullName>
    </submittedName>
</protein>
<proteinExistence type="predicted"/>
<organism evidence="2 3">
    <name type="scientific">Catenaria anguillulae PL171</name>
    <dbReference type="NCBI Taxonomy" id="765915"/>
    <lineage>
        <taxon>Eukaryota</taxon>
        <taxon>Fungi</taxon>
        <taxon>Fungi incertae sedis</taxon>
        <taxon>Blastocladiomycota</taxon>
        <taxon>Blastocladiomycetes</taxon>
        <taxon>Blastocladiales</taxon>
        <taxon>Catenariaceae</taxon>
        <taxon>Catenaria</taxon>
    </lineage>
</organism>